<protein>
    <submittedName>
        <fullName evidence="3">DUF2306 domain-containing protein</fullName>
    </submittedName>
</protein>
<feature type="transmembrane region" description="Helical" evidence="2">
    <location>
        <begin position="163"/>
        <end position="181"/>
    </location>
</feature>
<accession>A0ABV9YMZ3</accession>
<keyword evidence="2" id="KW-0812">Transmembrane</keyword>
<feature type="transmembrane region" description="Helical" evidence="2">
    <location>
        <begin position="102"/>
        <end position="123"/>
    </location>
</feature>
<feature type="transmembrane region" description="Helical" evidence="2">
    <location>
        <begin position="21"/>
        <end position="45"/>
    </location>
</feature>
<feature type="region of interest" description="Disordered" evidence="1">
    <location>
        <begin position="234"/>
        <end position="253"/>
    </location>
</feature>
<proteinExistence type="predicted"/>
<dbReference type="Proteomes" id="UP001595947">
    <property type="component" value="Unassembled WGS sequence"/>
</dbReference>
<comment type="caution">
    <text evidence="3">The sequence shown here is derived from an EMBL/GenBank/DDBJ whole genome shotgun (WGS) entry which is preliminary data.</text>
</comment>
<dbReference type="InterPro" id="IPR018750">
    <property type="entry name" value="DUF2306_membrane"/>
</dbReference>
<dbReference type="EMBL" id="JBHSIV010000021">
    <property type="protein sequence ID" value="MFC5064253.1"/>
    <property type="molecule type" value="Genomic_DNA"/>
</dbReference>
<gene>
    <name evidence="3" type="ORF">ACFPBZ_18665</name>
</gene>
<evidence type="ECO:0000256" key="2">
    <source>
        <dbReference type="SAM" id="Phobius"/>
    </source>
</evidence>
<name>A0ABV9YMZ3_9PSEU</name>
<evidence type="ECO:0000313" key="3">
    <source>
        <dbReference type="EMBL" id="MFC5064253.1"/>
    </source>
</evidence>
<sequence>MSIGAPRARLMSPGRRAGASWWRRAWIAPLAALVVAALVYIWAYYITFDPRTATVDLPADQPLKYPVVLAHIVFGTVAMTTVVLQVWPWFRRRHPQAHRWAGWLYVVGGVAPSAALAAVLLPTLAAPTWFALASRVTLEVLWVATTALGVVAGRRRNYIAHRWFMLSSFALTMDAVSSRLVKVVLTPLYPDVIGATTFLLIVGWGGWLLNLVGVQLWLLRGAWRLRRADRRSAAATAPGPAPTPAARTTAGSA</sequence>
<organism evidence="3 4">
    <name type="scientific">Actinomycetospora atypica</name>
    <dbReference type="NCBI Taxonomy" id="1290095"/>
    <lineage>
        <taxon>Bacteria</taxon>
        <taxon>Bacillati</taxon>
        <taxon>Actinomycetota</taxon>
        <taxon>Actinomycetes</taxon>
        <taxon>Pseudonocardiales</taxon>
        <taxon>Pseudonocardiaceae</taxon>
        <taxon>Actinomycetospora</taxon>
    </lineage>
</organism>
<evidence type="ECO:0000313" key="4">
    <source>
        <dbReference type="Proteomes" id="UP001595947"/>
    </source>
</evidence>
<dbReference type="RefSeq" id="WP_378037601.1">
    <property type="nucleotide sequence ID" value="NZ_JBHSIV010000021.1"/>
</dbReference>
<evidence type="ECO:0000256" key="1">
    <source>
        <dbReference type="SAM" id="MobiDB-lite"/>
    </source>
</evidence>
<feature type="transmembrane region" description="Helical" evidence="2">
    <location>
        <begin position="193"/>
        <end position="219"/>
    </location>
</feature>
<keyword evidence="2" id="KW-0472">Membrane</keyword>
<feature type="transmembrane region" description="Helical" evidence="2">
    <location>
        <begin position="65"/>
        <end position="90"/>
    </location>
</feature>
<reference evidence="4" key="1">
    <citation type="journal article" date="2019" name="Int. J. Syst. Evol. Microbiol.">
        <title>The Global Catalogue of Microorganisms (GCM) 10K type strain sequencing project: providing services to taxonomists for standard genome sequencing and annotation.</title>
        <authorList>
            <consortium name="The Broad Institute Genomics Platform"/>
            <consortium name="The Broad Institute Genome Sequencing Center for Infectious Disease"/>
            <person name="Wu L."/>
            <person name="Ma J."/>
        </authorList>
    </citation>
    <scope>NUCLEOTIDE SEQUENCE [LARGE SCALE GENOMIC DNA]</scope>
    <source>
        <strain evidence="4">CGMCC 4.7093</strain>
    </source>
</reference>
<keyword evidence="2" id="KW-1133">Transmembrane helix</keyword>
<feature type="transmembrane region" description="Helical" evidence="2">
    <location>
        <begin position="129"/>
        <end position="151"/>
    </location>
</feature>
<keyword evidence="4" id="KW-1185">Reference proteome</keyword>
<dbReference type="Pfam" id="PF10067">
    <property type="entry name" value="DUF2306"/>
    <property type="match status" value="1"/>
</dbReference>